<dbReference type="GeneID" id="19946851"/>
<evidence type="ECO:0000256" key="1">
    <source>
        <dbReference type="SAM" id="MobiDB-lite"/>
    </source>
</evidence>
<dbReference type="VEuPathDB" id="FungiDB:SDRG_06124"/>
<name>T0QFG7_SAPDV</name>
<dbReference type="STRING" id="1156394.T0QFG7"/>
<evidence type="ECO:0000313" key="3">
    <source>
        <dbReference type="Proteomes" id="UP000030762"/>
    </source>
</evidence>
<dbReference type="InParanoid" id="T0QFG7"/>
<accession>T0QFG7</accession>
<dbReference type="PANTHER" id="PTHR31827:SF1">
    <property type="entry name" value="EMB|CAB89363.1"/>
    <property type="match status" value="1"/>
</dbReference>
<dbReference type="RefSeq" id="XP_008610110.1">
    <property type="nucleotide sequence ID" value="XM_008611888.1"/>
</dbReference>
<dbReference type="AlphaFoldDB" id="T0QFG7"/>
<dbReference type="OrthoDB" id="72089at2759"/>
<feature type="region of interest" description="Disordered" evidence="1">
    <location>
        <begin position="74"/>
        <end position="95"/>
    </location>
</feature>
<protein>
    <submittedName>
        <fullName evidence="2">Uncharacterized protein</fullName>
    </submittedName>
</protein>
<evidence type="ECO:0000313" key="2">
    <source>
        <dbReference type="EMBL" id="EQC36689.1"/>
    </source>
</evidence>
<sequence length="191" mass="19800">MDAATVTSLIASVVAAIQAHAKVAGDESALTITVTDGVVSINAANGACAVAGCSKFAKLHGHCIMHWHTQGCKSPRSPVTPAEPPTMSPSGPTPMTRIVCKAKPAPATRMCKTPGCQSYARRFGRCSRHGGASLCTVKGCSTPSQTGGRCRVHGGGSQCKVADCTTFARLHGFCLEHYEETLKQAVKASDD</sequence>
<proteinExistence type="predicted"/>
<reference evidence="2 3" key="1">
    <citation type="submission" date="2012-04" db="EMBL/GenBank/DDBJ databases">
        <title>The Genome Sequence of Saprolegnia declina VS20.</title>
        <authorList>
            <consortium name="The Broad Institute Genome Sequencing Platform"/>
            <person name="Russ C."/>
            <person name="Nusbaum C."/>
            <person name="Tyler B."/>
            <person name="van West P."/>
            <person name="Dieguez-Uribeondo J."/>
            <person name="de Bruijn I."/>
            <person name="Tripathy S."/>
            <person name="Jiang R."/>
            <person name="Young S.K."/>
            <person name="Zeng Q."/>
            <person name="Gargeya S."/>
            <person name="Fitzgerald M."/>
            <person name="Haas B."/>
            <person name="Abouelleil A."/>
            <person name="Alvarado L."/>
            <person name="Arachchi H.M."/>
            <person name="Berlin A."/>
            <person name="Chapman S.B."/>
            <person name="Goldberg J."/>
            <person name="Griggs A."/>
            <person name="Gujja S."/>
            <person name="Hansen M."/>
            <person name="Howarth C."/>
            <person name="Imamovic A."/>
            <person name="Larimer J."/>
            <person name="McCowen C."/>
            <person name="Montmayeur A."/>
            <person name="Murphy C."/>
            <person name="Neiman D."/>
            <person name="Pearson M."/>
            <person name="Priest M."/>
            <person name="Roberts A."/>
            <person name="Saif S."/>
            <person name="Shea T."/>
            <person name="Sisk P."/>
            <person name="Sykes S."/>
            <person name="Wortman J."/>
            <person name="Nusbaum C."/>
            <person name="Birren B."/>
        </authorList>
    </citation>
    <scope>NUCLEOTIDE SEQUENCE [LARGE SCALE GENOMIC DNA]</scope>
    <source>
        <strain evidence="2 3">VS20</strain>
    </source>
</reference>
<gene>
    <name evidence="2" type="ORF">SDRG_06124</name>
</gene>
<organism evidence="2 3">
    <name type="scientific">Saprolegnia diclina (strain VS20)</name>
    <dbReference type="NCBI Taxonomy" id="1156394"/>
    <lineage>
        <taxon>Eukaryota</taxon>
        <taxon>Sar</taxon>
        <taxon>Stramenopiles</taxon>
        <taxon>Oomycota</taxon>
        <taxon>Saprolegniomycetes</taxon>
        <taxon>Saprolegniales</taxon>
        <taxon>Saprolegniaceae</taxon>
        <taxon>Saprolegnia</taxon>
    </lineage>
</organism>
<dbReference type="OMA" id="CLEHYEE"/>
<dbReference type="EMBL" id="JH767147">
    <property type="protein sequence ID" value="EQC36689.1"/>
    <property type="molecule type" value="Genomic_DNA"/>
</dbReference>
<dbReference type="Proteomes" id="UP000030762">
    <property type="component" value="Unassembled WGS sequence"/>
</dbReference>
<keyword evidence="3" id="KW-1185">Reference proteome</keyword>
<dbReference type="PANTHER" id="PTHR31827">
    <property type="entry name" value="EMB|CAB89363.1"/>
    <property type="match status" value="1"/>
</dbReference>